<evidence type="ECO:0000313" key="3">
    <source>
        <dbReference type="EMBL" id="KRX41556.1"/>
    </source>
</evidence>
<proteinExistence type="predicted"/>
<dbReference type="InterPro" id="IPR009057">
    <property type="entry name" value="Homeodomain-like_sf"/>
</dbReference>
<comment type="subcellular location">
    <subcellularLocation>
        <location evidence="1">Nucleus</location>
    </subcellularLocation>
</comment>
<dbReference type="Proteomes" id="UP000055048">
    <property type="component" value="Unassembled WGS sequence"/>
</dbReference>
<keyword evidence="4" id="KW-1185">Reference proteome</keyword>
<comment type="caution">
    <text evidence="3">The sequence shown here is derived from an EMBL/GenBank/DDBJ whole genome shotgun (WGS) entry which is preliminary data.</text>
</comment>
<name>A0A0V0TR93_9BILA</name>
<evidence type="ECO:0000259" key="2">
    <source>
        <dbReference type="Pfam" id="PF04218"/>
    </source>
</evidence>
<dbReference type="GO" id="GO:0005634">
    <property type="term" value="C:nucleus"/>
    <property type="evidence" value="ECO:0007669"/>
    <property type="project" value="UniProtKB-SubCell"/>
</dbReference>
<dbReference type="EMBL" id="JYDJ01000167">
    <property type="protein sequence ID" value="KRX41556.1"/>
    <property type="molecule type" value="Genomic_DNA"/>
</dbReference>
<accession>A0A0V0TR93</accession>
<reference evidence="3 4" key="1">
    <citation type="submission" date="2015-01" db="EMBL/GenBank/DDBJ databases">
        <title>Evolution of Trichinella species and genotypes.</title>
        <authorList>
            <person name="Korhonen P.K."/>
            <person name="Edoardo P."/>
            <person name="Giuseppe L.R."/>
            <person name="Gasser R.B."/>
        </authorList>
    </citation>
    <scope>NUCLEOTIDE SEQUENCE [LARGE SCALE GENOMIC DNA]</scope>
    <source>
        <strain evidence="3">ISS417</strain>
    </source>
</reference>
<dbReference type="Pfam" id="PF04218">
    <property type="entry name" value="CENP-B_N"/>
    <property type="match status" value="1"/>
</dbReference>
<dbReference type="InterPro" id="IPR007889">
    <property type="entry name" value="HTH_Psq"/>
</dbReference>
<evidence type="ECO:0000256" key="1">
    <source>
        <dbReference type="ARBA" id="ARBA00004123"/>
    </source>
</evidence>
<protein>
    <submittedName>
        <fullName evidence="3">Tigger transposable element-derived protein 2</fullName>
    </submittedName>
</protein>
<dbReference type="GO" id="GO:0003677">
    <property type="term" value="F:DNA binding"/>
    <property type="evidence" value="ECO:0007669"/>
    <property type="project" value="InterPro"/>
</dbReference>
<evidence type="ECO:0000313" key="4">
    <source>
        <dbReference type="Proteomes" id="UP000055048"/>
    </source>
</evidence>
<gene>
    <name evidence="3" type="primary">TIGD2</name>
    <name evidence="3" type="ORF">T05_14874</name>
</gene>
<dbReference type="SUPFAM" id="SSF46689">
    <property type="entry name" value="Homeodomain-like"/>
    <property type="match status" value="1"/>
</dbReference>
<organism evidence="3 4">
    <name type="scientific">Trichinella murrelli</name>
    <dbReference type="NCBI Taxonomy" id="144512"/>
    <lineage>
        <taxon>Eukaryota</taxon>
        <taxon>Metazoa</taxon>
        <taxon>Ecdysozoa</taxon>
        <taxon>Nematoda</taxon>
        <taxon>Enoplea</taxon>
        <taxon>Dorylaimia</taxon>
        <taxon>Trichinellida</taxon>
        <taxon>Trichinellidae</taxon>
        <taxon>Trichinella</taxon>
    </lineage>
</organism>
<feature type="domain" description="HTH psq-type" evidence="2">
    <location>
        <begin position="8"/>
        <end position="51"/>
    </location>
</feature>
<sequence>MRGMCTIRKRKVLSLKQKLEVCKRVDSSVLFRKIAEDLGVGMSIIPDICRSQCHLSNFNMDTSNSCSSRKSLKKASNNALDSEIYMWFLRKLALDQPISGPICQEKALVFSTKLDVDNLFSQFLMANKY</sequence>
<dbReference type="AlphaFoldDB" id="A0A0V0TR93"/>